<keyword evidence="2" id="KW-1133">Transmembrane helix</keyword>
<reference evidence="4" key="1">
    <citation type="submission" date="2020-06" db="EMBL/GenBank/DDBJ databases">
        <authorList>
            <consortium name="Plant Systems Biology data submission"/>
        </authorList>
    </citation>
    <scope>NUCLEOTIDE SEQUENCE</scope>
    <source>
        <strain evidence="4">D6</strain>
    </source>
</reference>
<dbReference type="AlphaFoldDB" id="A0A9N8EI48"/>
<keyword evidence="3" id="KW-0732">Signal</keyword>
<feature type="compositionally biased region" description="Basic and acidic residues" evidence="1">
    <location>
        <begin position="96"/>
        <end position="110"/>
    </location>
</feature>
<dbReference type="EMBL" id="CAICTM010001228">
    <property type="protein sequence ID" value="CAB9521766.1"/>
    <property type="molecule type" value="Genomic_DNA"/>
</dbReference>
<sequence length="130" mass="14093">MATSFTAPILRLVLLWGSFEVLRVADAARIKGFKYGSSSSTTYCGGQVCTKEEELSDIVIAIVILVMVVLVFFFFVVLPCYKKKRNSTPGAAADKNPNDTDQKPDAEKQPTAHHTTPLGSHADSGEIMNA</sequence>
<feature type="chain" id="PRO_5040445917" evidence="3">
    <location>
        <begin position="28"/>
        <end position="130"/>
    </location>
</feature>
<keyword evidence="2" id="KW-0472">Membrane</keyword>
<comment type="caution">
    <text evidence="4">The sequence shown here is derived from an EMBL/GenBank/DDBJ whole genome shotgun (WGS) entry which is preliminary data.</text>
</comment>
<dbReference type="Proteomes" id="UP001153069">
    <property type="component" value="Unassembled WGS sequence"/>
</dbReference>
<organism evidence="4 5">
    <name type="scientific">Seminavis robusta</name>
    <dbReference type="NCBI Taxonomy" id="568900"/>
    <lineage>
        <taxon>Eukaryota</taxon>
        <taxon>Sar</taxon>
        <taxon>Stramenopiles</taxon>
        <taxon>Ochrophyta</taxon>
        <taxon>Bacillariophyta</taxon>
        <taxon>Bacillariophyceae</taxon>
        <taxon>Bacillariophycidae</taxon>
        <taxon>Naviculales</taxon>
        <taxon>Naviculaceae</taxon>
        <taxon>Seminavis</taxon>
    </lineage>
</organism>
<feature type="region of interest" description="Disordered" evidence="1">
    <location>
        <begin position="85"/>
        <end position="130"/>
    </location>
</feature>
<evidence type="ECO:0000313" key="5">
    <source>
        <dbReference type="Proteomes" id="UP001153069"/>
    </source>
</evidence>
<evidence type="ECO:0000256" key="2">
    <source>
        <dbReference type="SAM" id="Phobius"/>
    </source>
</evidence>
<accession>A0A9N8EI48</accession>
<keyword evidence="5" id="KW-1185">Reference proteome</keyword>
<evidence type="ECO:0000256" key="1">
    <source>
        <dbReference type="SAM" id="MobiDB-lite"/>
    </source>
</evidence>
<name>A0A9N8EI48_9STRA</name>
<evidence type="ECO:0000313" key="4">
    <source>
        <dbReference type="EMBL" id="CAB9521766.1"/>
    </source>
</evidence>
<feature type="signal peptide" evidence="3">
    <location>
        <begin position="1"/>
        <end position="27"/>
    </location>
</feature>
<evidence type="ECO:0000256" key="3">
    <source>
        <dbReference type="SAM" id="SignalP"/>
    </source>
</evidence>
<protein>
    <submittedName>
        <fullName evidence="4">Uncharacterized protein</fullName>
    </submittedName>
</protein>
<proteinExistence type="predicted"/>
<keyword evidence="2" id="KW-0812">Transmembrane</keyword>
<feature type="transmembrane region" description="Helical" evidence="2">
    <location>
        <begin position="58"/>
        <end position="78"/>
    </location>
</feature>
<gene>
    <name evidence="4" type="ORF">SEMRO_1230_G254530.1</name>
</gene>